<protein>
    <submittedName>
        <fullName evidence="2">DUF2867 domain-containing protein</fullName>
    </submittedName>
</protein>
<dbReference type="STRING" id="1220554.GCA_001552135_05616"/>
<dbReference type="Pfam" id="PF11066">
    <property type="entry name" value="DUF2867"/>
    <property type="match status" value="1"/>
</dbReference>
<accession>A0A5D0N366</accession>
<feature type="region of interest" description="Disordered" evidence="1">
    <location>
        <begin position="1"/>
        <end position="37"/>
    </location>
</feature>
<dbReference type="EMBL" id="VSFG01000015">
    <property type="protein sequence ID" value="TYB38852.1"/>
    <property type="molecule type" value="Genomic_DNA"/>
</dbReference>
<dbReference type="InterPro" id="IPR021295">
    <property type="entry name" value="DUF2867"/>
</dbReference>
<gene>
    <name evidence="2" type="ORF">FXF69_40985</name>
</gene>
<evidence type="ECO:0000313" key="2">
    <source>
        <dbReference type="EMBL" id="TYB38852.1"/>
    </source>
</evidence>
<organism evidence="2 3">
    <name type="scientific">Actinomadura chibensis</name>
    <dbReference type="NCBI Taxonomy" id="392828"/>
    <lineage>
        <taxon>Bacteria</taxon>
        <taxon>Bacillati</taxon>
        <taxon>Actinomycetota</taxon>
        <taxon>Actinomycetes</taxon>
        <taxon>Streptosporangiales</taxon>
        <taxon>Thermomonosporaceae</taxon>
        <taxon>Actinomadura</taxon>
    </lineage>
</organism>
<keyword evidence="3" id="KW-1185">Reference proteome</keyword>
<evidence type="ECO:0000313" key="3">
    <source>
        <dbReference type="Proteomes" id="UP000323380"/>
    </source>
</evidence>
<reference evidence="2 3" key="1">
    <citation type="submission" date="2019-08" db="EMBL/GenBank/DDBJ databases">
        <title>Actinomadura sp. nov. CYP1-5 isolated from mountain soil.</title>
        <authorList>
            <person name="Songsumanus A."/>
            <person name="Kuncharoen N."/>
            <person name="Kudo T."/>
            <person name="Yuki M."/>
            <person name="Igarashi Y."/>
            <person name="Tanasupawat S."/>
        </authorList>
    </citation>
    <scope>NUCLEOTIDE SEQUENCE [LARGE SCALE GENOMIC DNA]</scope>
    <source>
        <strain evidence="2 3">JCM 14158</strain>
    </source>
</reference>
<dbReference type="InterPro" id="IPR045590">
    <property type="entry name" value="DUF6463"/>
</dbReference>
<proteinExistence type="predicted"/>
<dbReference type="AlphaFoldDB" id="A0A5D0N366"/>
<evidence type="ECO:0000256" key="1">
    <source>
        <dbReference type="SAM" id="MobiDB-lite"/>
    </source>
</evidence>
<dbReference type="Pfam" id="PF20064">
    <property type="entry name" value="DUF6463"/>
    <property type="match status" value="1"/>
</dbReference>
<feature type="compositionally biased region" description="Basic residues" evidence="1">
    <location>
        <begin position="8"/>
        <end position="17"/>
    </location>
</feature>
<sequence>MRGDRARRPGSHGHAHLSRVDRRGACDAPAGRRGDARPVRTALPTLGRRGGRIVRIIDRVPELRGLLADADHVDVREAESGASLREFVAGAMGRNPAWMRGLFRARGVLGRVLRLREPDIPIRAVRRPEELSFAPGDRVAFFTVRDASEDRFVVLEASDNHLSCWLAMAREPAADGRARFEMATIVKYHRWTGPVYFAVIRPFHHLIVAGMARSGARGPSAARAGGVDRWVPRLLLAIAAGHVAIGLVDDRARWRGIVSEGLWNTVSGDDDARRAGLWFMLGGIALGGLAVLMRRSVIATGALPPETGWILLSAAVPICVLEPASGAWALLPLGGLALWASRRDHSAGESSGALEHGEPAPSQ</sequence>
<feature type="compositionally biased region" description="Basic and acidic residues" evidence="1">
    <location>
        <begin position="18"/>
        <end position="37"/>
    </location>
</feature>
<dbReference type="Proteomes" id="UP000323380">
    <property type="component" value="Unassembled WGS sequence"/>
</dbReference>
<comment type="caution">
    <text evidence="2">The sequence shown here is derived from an EMBL/GenBank/DDBJ whole genome shotgun (WGS) entry which is preliminary data.</text>
</comment>
<name>A0A5D0N366_9ACTN</name>